<dbReference type="Proteomes" id="UP000777438">
    <property type="component" value="Unassembled WGS sequence"/>
</dbReference>
<sequence>MPPTRQSNAERTRARNECRQRLSNHINQKLGLKIKPLDIRLNPRSTDPYSWNILAGNEESFQAIFAKNLSDHSIGIYRFLCREVGQTFEAVSSRPACSIGNPTPPMHPTPGPPISSLASHRPQLIRPDNSFGAIIEQLKRENMRLSQQLSELISQKEAELERRLALEEENGILHSKQQPLEEQVRHHASIAEHYKGVVSRCFSGLFPVLEDLRKGTLLEVSGGDEAIETNRQYYDYENA</sequence>
<proteinExistence type="predicted"/>
<evidence type="ECO:0000256" key="1">
    <source>
        <dbReference type="SAM" id="Coils"/>
    </source>
</evidence>
<dbReference type="OrthoDB" id="5098306at2759"/>
<accession>A0A9P9AI93</accession>
<reference evidence="2 3" key="1">
    <citation type="journal article" date="2021" name="Nat. Commun.">
        <title>Genetic determinants of endophytism in the Arabidopsis root mycobiome.</title>
        <authorList>
            <person name="Mesny F."/>
            <person name="Miyauchi S."/>
            <person name="Thiergart T."/>
            <person name="Pickel B."/>
            <person name="Atanasova L."/>
            <person name="Karlsson M."/>
            <person name="Huettel B."/>
            <person name="Barry K.W."/>
            <person name="Haridas S."/>
            <person name="Chen C."/>
            <person name="Bauer D."/>
            <person name="Andreopoulos W."/>
            <person name="Pangilinan J."/>
            <person name="LaButti K."/>
            <person name="Riley R."/>
            <person name="Lipzen A."/>
            <person name="Clum A."/>
            <person name="Drula E."/>
            <person name="Henrissat B."/>
            <person name="Kohler A."/>
            <person name="Grigoriev I.V."/>
            <person name="Martin F.M."/>
            <person name="Hacquard S."/>
        </authorList>
    </citation>
    <scope>NUCLEOTIDE SEQUENCE [LARGE SCALE GENOMIC DNA]</scope>
    <source>
        <strain evidence="2 3">MPI-CAGE-CH-0241</strain>
    </source>
</reference>
<keyword evidence="1" id="KW-0175">Coiled coil</keyword>
<keyword evidence="3" id="KW-1185">Reference proteome</keyword>
<evidence type="ECO:0000313" key="3">
    <source>
        <dbReference type="Proteomes" id="UP000777438"/>
    </source>
</evidence>
<name>A0A9P9AI93_9HYPO</name>
<feature type="coiled-coil region" evidence="1">
    <location>
        <begin position="135"/>
        <end position="170"/>
    </location>
</feature>
<gene>
    <name evidence="2" type="ORF">B0T10DRAFT_411075</name>
</gene>
<protein>
    <submittedName>
        <fullName evidence="2">Uncharacterized protein</fullName>
    </submittedName>
</protein>
<dbReference type="AlphaFoldDB" id="A0A9P9AI93"/>
<organism evidence="2 3">
    <name type="scientific">Thelonectria olida</name>
    <dbReference type="NCBI Taxonomy" id="1576542"/>
    <lineage>
        <taxon>Eukaryota</taxon>
        <taxon>Fungi</taxon>
        <taxon>Dikarya</taxon>
        <taxon>Ascomycota</taxon>
        <taxon>Pezizomycotina</taxon>
        <taxon>Sordariomycetes</taxon>
        <taxon>Hypocreomycetidae</taxon>
        <taxon>Hypocreales</taxon>
        <taxon>Nectriaceae</taxon>
        <taxon>Thelonectria</taxon>
    </lineage>
</organism>
<evidence type="ECO:0000313" key="2">
    <source>
        <dbReference type="EMBL" id="KAH6883545.1"/>
    </source>
</evidence>
<comment type="caution">
    <text evidence="2">The sequence shown here is derived from an EMBL/GenBank/DDBJ whole genome shotgun (WGS) entry which is preliminary data.</text>
</comment>
<dbReference type="EMBL" id="JAGPYM010000023">
    <property type="protein sequence ID" value="KAH6883545.1"/>
    <property type="molecule type" value="Genomic_DNA"/>
</dbReference>